<feature type="compositionally biased region" description="Polar residues" evidence="3">
    <location>
        <begin position="155"/>
        <end position="177"/>
    </location>
</feature>
<keyword evidence="5" id="KW-1185">Reference proteome</keyword>
<evidence type="ECO:0000313" key="4">
    <source>
        <dbReference type="EMBL" id="PTB72818.1"/>
    </source>
</evidence>
<evidence type="ECO:0000256" key="2">
    <source>
        <dbReference type="ARBA" id="ARBA00023242"/>
    </source>
</evidence>
<feature type="region of interest" description="Disordered" evidence="3">
    <location>
        <begin position="64"/>
        <end position="177"/>
    </location>
</feature>
<evidence type="ECO:0000313" key="5">
    <source>
        <dbReference type="Proteomes" id="UP000240760"/>
    </source>
</evidence>
<dbReference type="GO" id="GO:0045944">
    <property type="term" value="P:positive regulation of transcription by RNA polymerase II"/>
    <property type="evidence" value="ECO:0007669"/>
    <property type="project" value="TreeGrafter"/>
</dbReference>
<evidence type="ECO:0000256" key="3">
    <source>
        <dbReference type="SAM" id="MobiDB-lite"/>
    </source>
</evidence>
<evidence type="ECO:0000256" key="1">
    <source>
        <dbReference type="ARBA" id="ARBA00004123"/>
    </source>
</evidence>
<protein>
    <recommendedName>
        <fullName evidence="6">Zn(2)-C6 fungal-type domain-containing protein</fullName>
    </recommendedName>
</protein>
<dbReference type="GO" id="GO:0000976">
    <property type="term" value="F:transcription cis-regulatory region binding"/>
    <property type="evidence" value="ECO:0007669"/>
    <property type="project" value="TreeGrafter"/>
</dbReference>
<accession>A0A2T4BU42</accession>
<dbReference type="InterPro" id="IPR021858">
    <property type="entry name" value="Fun_TF"/>
</dbReference>
<dbReference type="OrthoDB" id="5386330at2759"/>
<dbReference type="PANTHER" id="PTHR37534">
    <property type="entry name" value="TRANSCRIPTIONAL ACTIVATOR PROTEIN UGA3"/>
    <property type="match status" value="1"/>
</dbReference>
<feature type="compositionally biased region" description="Polar residues" evidence="3">
    <location>
        <begin position="67"/>
        <end position="76"/>
    </location>
</feature>
<dbReference type="EMBL" id="KZ679140">
    <property type="protein sequence ID" value="PTB72818.1"/>
    <property type="molecule type" value="Genomic_DNA"/>
</dbReference>
<dbReference type="PANTHER" id="PTHR37534:SF48">
    <property type="entry name" value="FINGER DOMAIN PROTEIN, PUTATIVE-RELATED"/>
    <property type="match status" value="1"/>
</dbReference>
<reference evidence="4 5" key="1">
    <citation type="submission" date="2016-07" db="EMBL/GenBank/DDBJ databases">
        <title>Multiple horizontal gene transfer events from other fungi enriched the ability of initially mycotrophic Trichoderma (Ascomycota) to feed on dead plant biomass.</title>
        <authorList>
            <consortium name="DOE Joint Genome Institute"/>
            <person name="Aerts A."/>
            <person name="Atanasova L."/>
            <person name="Chenthamara K."/>
            <person name="Zhang J."/>
            <person name="Grujic M."/>
            <person name="Henrissat B."/>
            <person name="Kuo A."/>
            <person name="Salamov A."/>
            <person name="Lipzen A."/>
            <person name="Labutti K."/>
            <person name="Barry K."/>
            <person name="Miao Y."/>
            <person name="Rahimi M.J."/>
            <person name="Shen Q."/>
            <person name="Grigoriev I.V."/>
            <person name="Kubicek C.P."/>
            <person name="Druzhinina I.S."/>
        </authorList>
    </citation>
    <scope>NUCLEOTIDE SEQUENCE [LARGE SCALE GENOMIC DNA]</scope>
    <source>
        <strain evidence="4 5">ATCC 18648</strain>
    </source>
</reference>
<keyword evidence="2" id="KW-0539">Nucleus</keyword>
<evidence type="ECO:0008006" key="6">
    <source>
        <dbReference type="Google" id="ProtNLM"/>
    </source>
</evidence>
<name>A0A2T4BU42_TRILO</name>
<dbReference type="Proteomes" id="UP000240760">
    <property type="component" value="Unassembled WGS sequence"/>
</dbReference>
<dbReference type="Pfam" id="PF11951">
    <property type="entry name" value="Fungal_trans_2"/>
    <property type="match status" value="1"/>
</dbReference>
<comment type="subcellular location">
    <subcellularLocation>
        <location evidence="1">Nucleus</location>
    </subcellularLocation>
</comment>
<dbReference type="AlphaFoldDB" id="A0A2T4BU42"/>
<gene>
    <name evidence="4" type="ORF">M440DRAFT_1441694</name>
</gene>
<proteinExistence type="predicted"/>
<dbReference type="GO" id="GO:0003700">
    <property type="term" value="F:DNA-binding transcription factor activity"/>
    <property type="evidence" value="ECO:0007669"/>
    <property type="project" value="TreeGrafter"/>
</dbReference>
<sequence>MPPRADSGKQQRECWECLRRCLACDGRRPVCECCHSAGIVCPGYEDRRPLTWVTPGNITVTRIRRAGTTSASTKNSAAFKKRCRRERPQLLSPPSEEASTRRRPKETITASNNDGDKATEDGNGPYSTSSGDNGDDEDDNDAREKGDRDEEAVTVCSNQLQSTKMTATTPQPPATSLTVVPSKRRQSVLNEQQSASCIPISLQLDEFELMEAVEYYNHHIFPIISSNQVIPNAFTKRFDKGRVSRLITSNRHALISISIGFRILAVAQIHRLSINPRVVGPASDLWASFFRHVGVAMAALNDEIRQDPKRYLANILRSIHLIASCELFLLNSPHWRAHVSGFMAILQEQGGLSTFIQDQGSSRYIMLSFLVSCIVANTTSSLQNQVVEVTWLDPKELYSLYKASIYPPFLCPPDLFLDILYINRLRLRLPTTSVIYSLPSIQVTVCDILKHIHEFSPLEWIESCGFVNSEGLLLLSNIYQAAVALYAILALSCTSKFHVKRSCQDLKETYRTRLFEALRMAVGSSVRIHSIYWPVVVAGVAASTGTVEERLLVEAHLSLGVNDPYSGAGSLKALAMLRRAWAFGLTEWDECFSEPNVILFS</sequence>
<organism evidence="4 5">
    <name type="scientific">Trichoderma longibrachiatum ATCC 18648</name>
    <dbReference type="NCBI Taxonomy" id="983965"/>
    <lineage>
        <taxon>Eukaryota</taxon>
        <taxon>Fungi</taxon>
        <taxon>Dikarya</taxon>
        <taxon>Ascomycota</taxon>
        <taxon>Pezizomycotina</taxon>
        <taxon>Sordariomycetes</taxon>
        <taxon>Hypocreomycetidae</taxon>
        <taxon>Hypocreales</taxon>
        <taxon>Hypocreaceae</taxon>
        <taxon>Trichoderma</taxon>
    </lineage>
</organism>
<dbReference type="GO" id="GO:0005634">
    <property type="term" value="C:nucleus"/>
    <property type="evidence" value="ECO:0007669"/>
    <property type="project" value="UniProtKB-SubCell"/>
</dbReference>